<dbReference type="InterPro" id="IPR052809">
    <property type="entry name" value="Actin_polarity_regulatory"/>
</dbReference>
<proteinExistence type="predicted"/>
<dbReference type="EMBL" id="JAAAID010005204">
    <property type="protein sequence ID" value="KAF9991462.1"/>
    <property type="molecule type" value="Genomic_DNA"/>
</dbReference>
<evidence type="ECO:0000313" key="2">
    <source>
        <dbReference type="Proteomes" id="UP000703661"/>
    </source>
</evidence>
<dbReference type="PANTHER" id="PTHR28245">
    <property type="entry name" value="ARF3-INTERACTING PROTEIN 1"/>
    <property type="match status" value="1"/>
</dbReference>
<organism evidence="1 2">
    <name type="scientific">Entomortierella chlamydospora</name>
    <dbReference type="NCBI Taxonomy" id="101097"/>
    <lineage>
        <taxon>Eukaryota</taxon>
        <taxon>Fungi</taxon>
        <taxon>Fungi incertae sedis</taxon>
        <taxon>Mucoromycota</taxon>
        <taxon>Mortierellomycotina</taxon>
        <taxon>Mortierellomycetes</taxon>
        <taxon>Mortierellales</taxon>
        <taxon>Mortierellaceae</taxon>
        <taxon>Entomortierella</taxon>
    </lineage>
</organism>
<dbReference type="PANTHER" id="PTHR28245:SF1">
    <property type="entry name" value="ARF3-INTERACTING PROTEIN 1"/>
    <property type="match status" value="1"/>
</dbReference>
<accession>A0A9P6MC90</accession>
<dbReference type="GO" id="GO:0051666">
    <property type="term" value="P:actin cortical patch localization"/>
    <property type="evidence" value="ECO:0007669"/>
    <property type="project" value="TreeGrafter"/>
</dbReference>
<sequence>PVLLLALENYFKNPTIEVLKTLYESVNSMELSPPVLSPYERIILRSSDNKELFIEKFEAACANNVGGSTSEDTSSKMDMSQGLGIAVGQTPSPALSKHRDCQYYETNVAYDGIKIPIKVPLSINPEEVGE</sequence>
<dbReference type="Proteomes" id="UP000703661">
    <property type="component" value="Unassembled WGS sequence"/>
</dbReference>
<feature type="non-terminal residue" evidence="1">
    <location>
        <position position="130"/>
    </location>
</feature>
<reference evidence="1" key="1">
    <citation type="journal article" date="2020" name="Fungal Divers.">
        <title>Resolving the Mortierellaceae phylogeny through synthesis of multi-gene phylogenetics and phylogenomics.</title>
        <authorList>
            <person name="Vandepol N."/>
            <person name="Liber J."/>
            <person name="Desiro A."/>
            <person name="Na H."/>
            <person name="Kennedy M."/>
            <person name="Barry K."/>
            <person name="Grigoriev I.V."/>
            <person name="Miller A.N."/>
            <person name="O'Donnell K."/>
            <person name="Stajich J.E."/>
            <person name="Bonito G."/>
        </authorList>
    </citation>
    <scope>NUCLEOTIDE SEQUENCE</scope>
    <source>
        <strain evidence="1">NRRL 2769</strain>
    </source>
</reference>
<evidence type="ECO:0000313" key="1">
    <source>
        <dbReference type="EMBL" id="KAF9991462.1"/>
    </source>
</evidence>
<feature type="non-terminal residue" evidence="1">
    <location>
        <position position="1"/>
    </location>
</feature>
<dbReference type="AlphaFoldDB" id="A0A9P6MC90"/>
<gene>
    <name evidence="1" type="ORF">BGZ80_009114</name>
</gene>
<protein>
    <submittedName>
        <fullName evidence="1">Uncharacterized protein</fullName>
    </submittedName>
</protein>
<name>A0A9P6MC90_9FUNG</name>
<keyword evidence="2" id="KW-1185">Reference proteome</keyword>
<dbReference type="GO" id="GO:0005886">
    <property type="term" value="C:plasma membrane"/>
    <property type="evidence" value="ECO:0007669"/>
    <property type="project" value="TreeGrafter"/>
</dbReference>
<comment type="caution">
    <text evidence="1">The sequence shown here is derived from an EMBL/GenBank/DDBJ whole genome shotgun (WGS) entry which is preliminary data.</text>
</comment>